<sequence length="93" mass="10197">MERYSVSKKKKKKKKGIGGARGRQVVGVSGTGAEAGRADATVEKEEYDRQIHLWGLEAQKPLRAAALWEAETGGSRGQEIETLLANTVKPRLY</sequence>
<dbReference type="AlphaFoldDB" id="A0A8C9GV10"/>
<organism evidence="2 3">
    <name type="scientific">Piliocolobus tephrosceles</name>
    <name type="common">Ugandan red Colobus</name>
    <dbReference type="NCBI Taxonomy" id="591936"/>
    <lineage>
        <taxon>Eukaryota</taxon>
        <taxon>Metazoa</taxon>
        <taxon>Chordata</taxon>
        <taxon>Craniata</taxon>
        <taxon>Vertebrata</taxon>
        <taxon>Euteleostomi</taxon>
        <taxon>Mammalia</taxon>
        <taxon>Eutheria</taxon>
        <taxon>Euarchontoglires</taxon>
        <taxon>Primates</taxon>
        <taxon>Haplorrhini</taxon>
        <taxon>Catarrhini</taxon>
        <taxon>Cercopithecidae</taxon>
        <taxon>Colobinae</taxon>
        <taxon>Piliocolobus</taxon>
    </lineage>
</organism>
<accession>A0A8C9GV10</accession>
<name>A0A8C9GV10_9PRIM</name>
<reference evidence="2" key="2">
    <citation type="submission" date="2025-09" db="UniProtKB">
        <authorList>
            <consortium name="Ensembl"/>
        </authorList>
    </citation>
    <scope>IDENTIFICATION</scope>
</reference>
<evidence type="ECO:0000313" key="3">
    <source>
        <dbReference type="Proteomes" id="UP000694416"/>
    </source>
</evidence>
<keyword evidence="3" id="KW-1185">Reference proteome</keyword>
<evidence type="ECO:0000313" key="2">
    <source>
        <dbReference type="Ensembl" id="ENSPTEP00000008974.1"/>
    </source>
</evidence>
<feature type="region of interest" description="Disordered" evidence="1">
    <location>
        <begin position="1"/>
        <end position="41"/>
    </location>
</feature>
<dbReference type="Proteomes" id="UP000694416">
    <property type="component" value="Unplaced"/>
</dbReference>
<evidence type="ECO:0000256" key="1">
    <source>
        <dbReference type="SAM" id="MobiDB-lite"/>
    </source>
</evidence>
<feature type="compositionally biased region" description="Basic residues" evidence="1">
    <location>
        <begin position="1"/>
        <end position="16"/>
    </location>
</feature>
<protein>
    <submittedName>
        <fullName evidence="2">Uncharacterized protein</fullName>
    </submittedName>
</protein>
<reference evidence="2" key="1">
    <citation type="submission" date="2025-08" db="UniProtKB">
        <authorList>
            <consortium name="Ensembl"/>
        </authorList>
    </citation>
    <scope>IDENTIFICATION</scope>
</reference>
<proteinExistence type="predicted"/>
<dbReference type="Ensembl" id="ENSPTET00000013661.1">
    <property type="protein sequence ID" value="ENSPTEP00000008974.1"/>
    <property type="gene ID" value="ENSPTEG00000010193.1"/>
</dbReference>